<dbReference type="InterPro" id="IPR036641">
    <property type="entry name" value="HPT_dom_sf"/>
</dbReference>
<dbReference type="SUPFAM" id="SSF47226">
    <property type="entry name" value="Histidine-containing phosphotransfer domain, HPT domain"/>
    <property type="match status" value="1"/>
</dbReference>
<gene>
    <name evidence="1" type="ORF">NZD86_20060</name>
</gene>
<accession>A0ABY6Z0Y7</accession>
<proteinExistence type="predicted"/>
<organism evidence="1 2">
    <name type="scientific">Alicyclobacillus dauci</name>
    <dbReference type="NCBI Taxonomy" id="1475485"/>
    <lineage>
        <taxon>Bacteria</taxon>
        <taxon>Bacillati</taxon>
        <taxon>Bacillota</taxon>
        <taxon>Bacilli</taxon>
        <taxon>Bacillales</taxon>
        <taxon>Alicyclobacillaceae</taxon>
        <taxon>Alicyclobacillus</taxon>
    </lineage>
</organism>
<dbReference type="Gene3D" id="1.20.120.160">
    <property type="entry name" value="HPT domain"/>
    <property type="match status" value="1"/>
</dbReference>
<name>A0ABY6Z0Y7_9BACL</name>
<sequence>MDMSEFVGVFLEELDEQLVVMEQQILLLEERGGDETVQNLFRVVFGVRARTCSWVTYLASGMSFKSLPLSRK</sequence>
<dbReference type="RefSeq" id="WP_268043825.1">
    <property type="nucleotide sequence ID" value="NZ_CP104064.1"/>
</dbReference>
<dbReference type="EMBL" id="CP104064">
    <property type="protein sequence ID" value="WAH36481.1"/>
    <property type="molecule type" value="Genomic_DNA"/>
</dbReference>
<evidence type="ECO:0000313" key="1">
    <source>
        <dbReference type="EMBL" id="WAH36481.1"/>
    </source>
</evidence>
<keyword evidence="2" id="KW-1185">Reference proteome</keyword>
<protein>
    <submittedName>
        <fullName evidence="1">Uncharacterized protein</fullName>
    </submittedName>
</protein>
<dbReference type="Proteomes" id="UP001164803">
    <property type="component" value="Chromosome"/>
</dbReference>
<evidence type="ECO:0000313" key="2">
    <source>
        <dbReference type="Proteomes" id="UP001164803"/>
    </source>
</evidence>
<reference evidence="1" key="1">
    <citation type="submission" date="2022-08" db="EMBL/GenBank/DDBJ databases">
        <title>Alicyclobacillus dauci DSM2870, complete genome.</title>
        <authorList>
            <person name="Wang Q."/>
            <person name="Cai R."/>
            <person name="Wang Z."/>
        </authorList>
    </citation>
    <scope>NUCLEOTIDE SEQUENCE</scope>
    <source>
        <strain evidence="1">DSM 28700</strain>
    </source>
</reference>